<keyword evidence="1" id="KW-0479">Metal-binding</keyword>
<dbReference type="SUPFAM" id="SSF63748">
    <property type="entry name" value="Tudor/PWWP/MBT"/>
    <property type="match status" value="2"/>
</dbReference>
<dbReference type="Pfam" id="PF00567">
    <property type="entry name" value="TUDOR"/>
    <property type="match status" value="2"/>
</dbReference>
<dbReference type="CDD" id="cd00590">
    <property type="entry name" value="RRM_SF"/>
    <property type="match status" value="1"/>
</dbReference>
<dbReference type="EnsemblMetazoa" id="GPAI000371-RA">
    <property type="protein sequence ID" value="GPAI000371-PA"/>
    <property type="gene ID" value="GPAI000371"/>
</dbReference>
<dbReference type="GO" id="GO:0008270">
    <property type="term" value="F:zinc ion binding"/>
    <property type="evidence" value="ECO:0007669"/>
    <property type="project" value="UniProtKB-KW"/>
</dbReference>
<dbReference type="InterPro" id="IPR035437">
    <property type="entry name" value="SNase_OB-fold_sf"/>
</dbReference>
<dbReference type="InterPro" id="IPR002999">
    <property type="entry name" value="Tudor"/>
</dbReference>
<dbReference type="VEuPathDB" id="VectorBase:GPAI000371"/>
<dbReference type="InterPro" id="IPR002893">
    <property type="entry name" value="Znf_MYND"/>
</dbReference>
<evidence type="ECO:0000256" key="2">
    <source>
        <dbReference type="ARBA" id="ARBA00022771"/>
    </source>
</evidence>
<evidence type="ECO:0008006" key="9">
    <source>
        <dbReference type="Google" id="ProtNLM"/>
    </source>
</evidence>
<protein>
    <recommendedName>
        <fullName evidence="9">Tudor domain-containing protein 1</fullName>
    </recommendedName>
</protein>
<dbReference type="Pfam" id="PF01753">
    <property type="entry name" value="zf-MYND"/>
    <property type="match status" value="1"/>
</dbReference>
<keyword evidence="3" id="KW-0862">Zinc</keyword>
<dbReference type="STRING" id="7398.A0A1A9Z0L3"/>
<dbReference type="AlphaFoldDB" id="A0A1A9Z0L3"/>
<dbReference type="PANTHER" id="PTHR16442:SF1">
    <property type="entry name" value="RING FINGER PROTEIN 17"/>
    <property type="match status" value="1"/>
</dbReference>
<dbReference type="SUPFAM" id="SSF144232">
    <property type="entry name" value="HIT/MYND zinc finger-like"/>
    <property type="match status" value="1"/>
</dbReference>
<dbReference type="SMART" id="SM00333">
    <property type="entry name" value="TUDOR"/>
    <property type="match status" value="2"/>
</dbReference>
<sequence>MGDAEEFGEWNVMEKDYTNVEFNQYVSETGGNLDDGFQPNLNKKASPYLVFKNVPKGMTKLGLINTCSKYGLVKGVRCYHKSNWYFVDFATVADAEAACRNLECNDYGFQVVIGKKKDKTIPQIPLEDKPPLPTQASYIDQMNRTYRTSEKLHPRPHFEPSQLLSKKSLGIYNETSETYSNSEFVEKTPPSKINKCTWCKLDCDAVCTRCRAYYCSVQCQKKDWDKHRRICGRPKLLQVGRNMEADDNNQNGTILKENVEEQEKYDVSEITKNIPQSGNVVTITTIAKTNVVFIRSKATDDIENFFKTVNHLQKLGTTLKTVIKRPRCGQILINKFYDEFCRVMILNHIGDEDVVVVYVDYGNVDILNFKHLYEAPDEYIRIPFHAIPVILKEVPDCYMTEEIRNFMYSYLNDINVCLKYKPEDFISDKGVYMVEIIDEHNQQNFNKIITKLAILREPVASNEICSKDYLQHVPLPTGDNIELVVMDNSLMHTALISCTLKLYALEIQKFNRDLQEYAQNSSTTCYAPRMNELCIAKYSVDDKWYRGCCLELVGDGHPSIMFIDYGNIAYVGIDNIRPYPLQFTFPIYTSDCEIEGLPEKCDEKLVEKLEELIPNGTTINCAYVKPYESDSFHIVSLPHIVSKLNSLGLLQKPNES</sequence>
<reference evidence="7" key="2">
    <citation type="submission" date="2020-05" db="UniProtKB">
        <authorList>
            <consortium name="EnsemblMetazoa"/>
        </authorList>
    </citation>
    <scope>IDENTIFICATION</scope>
    <source>
        <strain evidence="7">IAEA</strain>
    </source>
</reference>
<dbReference type="SUPFAM" id="SSF54928">
    <property type="entry name" value="RNA-binding domain, RBD"/>
    <property type="match status" value="1"/>
</dbReference>
<dbReference type="InterPro" id="IPR035979">
    <property type="entry name" value="RBD_domain_sf"/>
</dbReference>
<evidence type="ECO:0000256" key="3">
    <source>
        <dbReference type="ARBA" id="ARBA00022833"/>
    </source>
</evidence>
<dbReference type="GO" id="GO:0005737">
    <property type="term" value="C:cytoplasm"/>
    <property type="evidence" value="ECO:0007669"/>
    <property type="project" value="UniProtKB-ARBA"/>
</dbReference>
<feature type="domain" description="MYND-type" evidence="6">
    <location>
        <begin position="196"/>
        <end position="231"/>
    </location>
</feature>
<reference evidence="8" key="1">
    <citation type="submission" date="2014-03" db="EMBL/GenBank/DDBJ databases">
        <authorList>
            <person name="Aksoy S."/>
            <person name="Warren W."/>
            <person name="Wilson R.K."/>
        </authorList>
    </citation>
    <scope>NUCLEOTIDE SEQUENCE [LARGE SCALE GENOMIC DNA]</scope>
    <source>
        <strain evidence="8">IAEA</strain>
    </source>
</reference>
<dbReference type="Proteomes" id="UP000092445">
    <property type="component" value="Unassembled WGS sequence"/>
</dbReference>
<evidence type="ECO:0000259" key="6">
    <source>
        <dbReference type="PROSITE" id="PS50865"/>
    </source>
</evidence>
<dbReference type="GO" id="GO:0003676">
    <property type="term" value="F:nucleic acid binding"/>
    <property type="evidence" value="ECO:0007669"/>
    <property type="project" value="InterPro"/>
</dbReference>
<feature type="domain" description="Tudor" evidence="5">
    <location>
        <begin position="527"/>
        <end position="586"/>
    </location>
</feature>
<dbReference type="PROSITE" id="PS50304">
    <property type="entry name" value="TUDOR"/>
    <property type="match status" value="1"/>
</dbReference>
<organism evidence="7 8">
    <name type="scientific">Glossina pallidipes</name>
    <name type="common">Tsetse fly</name>
    <dbReference type="NCBI Taxonomy" id="7398"/>
    <lineage>
        <taxon>Eukaryota</taxon>
        <taxon>Metazoa</taxon>
        <taxon>Ecdysozoa</taxon>
        <taxon>Arthropoda</taxon>
        <taxon>Hexapoda</taxon>
        <taxon>Insecta</taxon>
        <taxon>Pterygota</taxon>
        <taxon>Neoptera</taxon>
        <taxon>Endopterygota</taxon>
        <taxon>Diptera</taxon>
        <taxon>Brachycera</taxon>
        <taxon>Muscomorpha</taxon>
        <taxon>Hippoboscoidea</taxon>
        <taxon>Glossinidae</taxon>
        <taxon>Glossina</taxon>
    </lineage>
</organism>
<keyword evidence="2 4" id="KW-0863">Zinc-finger</keyword>
<dbReference type="Gene3D" id="2.30.30.140">
    <property type="match status" value="2"/>
</dbReference>
<dbReference type="Gene3D" id="2.40.50.90">
    <property type="match status" value="1"/>
</dbReference>
<keyword evidence="8" id="KW-1185">Reference proteome</keyword>
<dbReference type="Gene3D" id="6.10.140.2220">
    <property type="match status" value="1"/>
</dbReference>
<dbReference type="PANTHER" id="PTHR16442">
    <property type="entry name" value="RING FINGER PROTEIN 17"/>
    <property type="match status" value="1"/>
</dbReference>
<evidence type="ECO:0000256" key="1">
    <source>
        <dbReference type="ARBA" id="ARBA00022723"/>
    </source>
</evidence>
<evidence type="ECO:0000313" key="7">
    <source>
        <dbReference type="EnsemblMetazoa" id="GPAI000371-PA"/>
    </source>
</evidence>
<dbReference type="PROSITE" id="PS50865">
    <property type="entry name" value="ZF_MYND_2"/>
    <property type="match status" value="1"/>
</dbReference>
<dbReference type="Gene3D" id="3.30.70.330">
    <property type="match status" value="1"/>
</dbReference>
<name>A0A1A9Z0L3_GLOPL</name>
<dbReference type="InterPro" id="IPR012677">
    <property type="entry name" value="Nucleotide-bd_a/b_plait_sf"/>
</dbReference>
<evidence type="ECO:0000256" key="4">
    <source>
        <dbReference type="PROSITE-ProRule" id="PRU00134"/>
    </source>
</evidence>
<accession>A0A1A9Z0L3</accession>
<evidence type="ECO:0000313" key="8">
    <source>
        <dbReference type="Proteomes" id="UP000092445"/>
    </source>
</evidence>
<proteinExistence type="predicted"/>
<evidence type="ECO:0000259" key="5">
    <source>
        <dbReference type="PROSITE" id="PS50304"/>
    </source>
</evidence>